<dbReference type="PANTHER" id="PTHR10867">
    <property type="entry name" value="NNMT/PNMT/TEMT FAMILY MEMBER"/>
    <property type="match status" value="1"/>
</dbReference>
<feature type="compositionally biased region" description="Basic and acidic residues" evidence="5">
    <location>
        <begin position="23"/>
        <end position="33"/>
    </location>
</feature>
<gene>
    <name evidence="6" type="ORF">L5515_005628</name>
</gene>
<dbReference type="AlphaFoldDB" id="A0AAE9ET99"/>
<evidence type="ECO:0000256" key="4">
    <source>
        <dbReference type="ARBA" id="ARBA00022691"/>
    </source>
</evidence>
<organism evidence="6 7">
    <name type="scientific">Caenorhabditis briggsae</name>
    <dbReference type="NCBI Taxonomy" id="6238"/>
    <lineage>
        <taxon>Eukaryota</taxon>
        <taxon>Metazoa</taxon>
        <taxon>Ecdysozoa</taxon>
        <taxon>Nematoda</taxon>
        <taxon>Chromadorea</taxon>
        <taxon>Rhabditida</taxon>
        <taxon>Rhabditina</taxon>
        <taxon>Rhabditomorpha</taxon>
        <taxon>Rhabditoidea</taxon>
        <taxon>Rhabditidae</taxon>
        <taxon>Peloderinae</taxon>
        <taxon>Caenorhabditis</taxon>
    </lineage>
</organism>
<feature type="region of interest" description="Disordered" evidence="5">
    <location>
        <begin position="1"/>
        <end position="33"/>
    </location>
</feature>
<evidence type="ECO:0000256" key="5">
    <source>
        <dbReference type="SAM" id="MobiDB-lite"/>
    </source>
</evidence>
<evidence type="ECO:0000256" key="2">
    <source>
        <dbReference type="ARBA" id="ARBA00022603"/>
    </source>
</evidence>
<feature type="compositionally biased region" description="Basic and acidic residues" evidence="5">
    <location>
        <begin position="1"/>
        <end position="11"/>
    </location>
</feature>
<dbReference type="Gene3D" id="3.40.50.150">
    <property type="entry name" value="Vaccinia Virus protein VP39"/>
    <property type="match status" value="1"/>
</dbReference>
<evidence type="ECO:0000256" key="3">
    <source>
        <dbReference type="ARBA" id="ARBA00022679"/>
    </source>
</evidence>
<keyword evidence="7" id="KW-1185">Reference proteome</keyword>
<dbReference type="InterPro" id="IPR000940">
    <property type="entry name" value="NNMT_TEMT_trans"/>
</dbReference>
<dbReference type="InterPro" id="IPR029063">
    <property type="entry name" value="SAM-dependent_MTases_sf"/>
</dbReference>
<feature type="compositionally biased region" description="Acidic residues" evidence="5">
    <location>
        <begin position="12"/>
        <end position="22"/>
    </location>
</feature>
<dbReference type="EMBL" id="CP092622">
    <property type="protein sequence ID" value="UMM26096.1"/>
    <property type="molecule type" value="Genomic_DNA"/>
</dbReference>
<evidence type="ECO:0000256" key="1">
    <source>
        <dbReference type="ARBA" id="ARBA00007996"/>
    </source>
</evidence>
<accession>A0AAE9ET99</accession>
<name>A0AAE9ET99_CAEBR</name>
<dbReference type="PANTHER" id="PTHR10867:SF17">
    <property type="entry name" value="NICOTINAMIDE N-METHYLTRANSFERASE"/>
    <property type="match status" value="1"/>
</dbReference>
<reference evidence="6 7" key="1">
    <citation type="submission" date="2022-04" db="EMBL/GenBank/DDBJ databases">
        <title>Chromosome-level reference genomes for two strains of Caenorhabditis briggsae: an improved platform for comparative genomics.</title>
        <authorList>
            <person name="Stevens L."/>
            <person name="Andersen E."/>
        </authorList>
    </citation>
    <scope>NUCLEOTIDE SEQUENCE [LARGE SCALE GENOMIC DNA]</scope>
    <source>
        <strain evidence="6">VX34</strain>
        <tissue evidence="6">Whole-organism</tissue>
    </source>
</reference>
<dbReference type="PROSITE" id="PS51681">
    <property type="entry name" value="SAM_MT_NNMT_PNMT_TEMT"/>
    <property type="match status" value="1"/>
</dbReference>
<evidence type="ECO:0000313" key="6">
    <source>
        <dbReference type="EMBL" id="UMM26096.1"/>
    </source>
</evidence>
<keyword evidence="4" id="KW-0949">S-adenosyl-L-methionine</keyword>
<keyword evidence="2" id="KW-0489">Methyltransferase</keyword>
<dbReference type="Pfam" id="PF01234">
    <property type="entry name" value="NNMT_PNMT_TEMT"/>
    <property type="match status" value="1"/>
</dbReference>
<dbReference type="SUPFAM" id="SSF53335">
    <property type="entry name" value="S-adenosyl-L-methionine-dependent methyltransferases"/>
    <property type="match status" value="1"/>
</dbReference>
<dbReference type="Proteomes" id="UP000829354">
    <property type="component" value="Chromosome III"/>
</dbReference>
<comment type="similarity">
    <text evidence="1">Belongs to the class I-like SAM-binding methyltransferase superfamily. NNMT/PNMT/TEMT family.</text>
</comment>
<protein>
    <submittedName>
        <fullName evidence="6">Uncharacterized protein</fullName>
    </submittedName>
</protein>
<sequence>MAGTEEKKKEDDVDTGTADEEEGNSKDEECAATEHRDKFNPTAYLNSFYKTASEDTAMQIVLFFLPGILYRLPQKVRTVLDLGAGPTVYLPIALRERAENIYTSDYAPANRDALVSWIENRSTFDWDNVCSWISNIEASMKTGKQMQEKTRSLMRAVLDVNVHESPVVQSVVWKSNQTTENIPGKFEVVSTVFCLEYSCETLDGYFRAVRSACSLIEDGGFLIQGGVLDATTYNFGGKTFRCHRLKQAHILESLKANGMATTAEKGYKFITHDDIFFDRTLKNGQKTGNSRIRRYFFPNLALYAERNENIIVSTPDKANAVAAYIFGSCEKLPEESEILDIIFPDNANPETILTGIDVCLALGGDFLSHFKRLEERLKLLKHSLRGLRRFTIE</sequence>
<evidence type="ECO:0000313" key="7">
    <source>
        <dbReference type="Proteomes" id="UP000829354"/>
    </source>
</evidence>
<proteinExistence type="inferred from homology"/>
<keyword evidence="3" id="KW-0808">Transferase</keyword>
<dbReference type="GO" id="GO:0032259">
    <property type="term" value="P:methylation"/>
    <property type="evidence" value="ECO:0007669"/>
    <property type="project" value="UniProtKB-KW"/>
</dbReference>
<dbReference type="GO" id="GO:0008168">
    <property type="term" value="F:methyltransferase activity"/>
    <property type="evidence" value="ECO:0007669"/>
    <property type="project" value="UniProtKB-KW"/>
</dbReference>